<dbReference type="EMBL" id="PQVW01000030">
    <property type="protein sequence ID" value="POZ17874.1"/>
    <property type="molecule type" value="Genomic_DNA"/>
</dbReference>
<name>A0ABX4ZWT2_9ENTR</name>
<dbReference type="Proteomes" id="UP000237025">
    <property type="component" value="Unassembled WGS sequence"/>
</dbReference>
<sequence length="53" mass="6267">MKLANGLTYFFVTDTITQTNVHKHSRSIYDQSVSENNYDYNSTYVKRRDGCRQ</sequence>
<gene>
    <name evidence="1" type="ORF">C3712_22950</name>
</gene>
<comment type="caution">
    <text evidence="1">The sequence shown here is derived from an EMBL/GenBank/DDBJ whole genome shotgun (WGS) entry which is preliminary data.</text>
</comment>
<organism evidence="1 2">
    <name type="scientific">Lelliottia aquatilis</name>
    <dbReference type="NCBI Taxonomy" id="2080838"/>
    <lineage>
        <taxon>Bacteria</taxon>
        <taxon>Pseudomonadati</taxon>
        <taxon>Pseudomonadota</taxon>
        <taxon>Gammaproteobacteria</taxon>
        <taxon>Enterobacterales</taxon>
        <taxon>Enterobacteriaceae</taxon>
        <taxon>Lelliottia</taxon>
    </lineage>
</organism>
<protein>
    <submittedName>
        <fullName evidence="1">Ferredoxin</fullName>
    </submittedName>
</protein>
<reference evidence="1 2" key="1">
    <citation type="submission" date="2018-02" db="EMBL/GenBank/DDBJ databases">
        <title>Lelliotia aquatilis sp. nov., isolated from drinking water.</title>
        <authorList>
            <person name="Kaempfer P."/>
            <person name="Glaeser S."/>
            <person name="Exner M."/>
            <person name="Doijad S."/>
            <person name="Chakraborty T."/>
        </authorList>
    </citation>
    <scope>NUCLEOTIDE SEQUENCE [LARGE SCALE GENOMIC DNA]</scope>
    <source>
        <strain evidence="1 2">6331-17</strain>
    </source>
</reference>
<evidence type="ECO:0000313" key="2">
    <source>
        <dbReference type="Proteomes" id="UP000237025"/>
    </source>
</evidence>
<proteinExistence type="predicted"/>
<accession>A0ABX4ZWT2</accession>
<keyword evidence="2" id="KW-1185">Reference proteome</keyword>
<evidence type="ECO:0000313" key="1">
    <source>
        <dbReference type="EMBL" id="POZ17874.1"/>
    </source>
</evidence>